<evidence type="ECO:0008006" key="3">
    <source>
        <dbReference type="Google" id="ProtNLM"/>
    </source>
</evidence>
<dbReference type="EMBL" id="FOVH01000037">
    <property type="protein sequence ID" value="SFQ47383.1"/>
    <property type="molecule type" value="Genomic_DNA"/>
</dbReference>
<dbReference type="Gene3D" id="1.25.40.10">
    <property type="entry name" value="Tetratricopeptide repeat domain"/>
    <property type="match status" value="1"/>
</dbReference>
<dbReference type="Proteomes" id="UP000183413">
    <property type="component" value="Unassembled WGS sequence"/>
</dbReference>
<accession>A0A1I5YT11</accession>
<dbReference type="InParanoid" id="A0A1I5YT11"/>
<dbReference type="AlphaFoldDB" id="A0A1I5YT11"/>
<dbReference type="InterPro" id="IPR011990">
    <property type="entry name" value="TPR-like_helical_dom_sf"/>
</dbReference>
<protein>
    <recommendedName>
        <fullName evidence="3">Tetratricopeptide repeat-containing protein</fullName>
    </recommendedName>
</protein>
<organism evidence="1 2">
    <name type="scientific">Actinomadura madurae</name>
    <dbReference type="NCBI Taxonomy" id="1993"/>
    <lineage>
        <taxon>Bacteria</taxon>
        <taxon>Bacillati</taxon>
        <taxon>Actinomycetota</taxon>
        <taxon>Actinomycetes</taxon>
        <taxon>Streptosporangiales</taxon>
        <taxon>Thermomonosporaceae</taxon>
        <taxon>Actinomadura</taxon>
    </lineage>
</organism>
<proteinExistence type="predicted"/>
<keyword evidence="2" id="KW-1185">Reference proteome</keyword>
<gene>
    <name evidence="1" type="ORF">SAMN04489713_13720</name>
</gene>
<name>A0A1I5YT11_9ACTN</name>
<reference evidence="1 2" key="1">
    <citation type="submission" date="2016-10" db="EMBL/GenBank/DDBJ databases">
        <authorList>
            <person name="de Groot N.N."/>
        </authorList>
    </citation>
    <scope>NUCLEOTIDE SEQUENCE [LARGE SCALE GENOMIC DNA]</scope>
    <source>
        <strain evidence="1 2">DSM 43067</strain>
    </source>
</reference>
<evidence type="ECO:0000313" key="2">
    <source>
        <dbReference type="Proteomes" id="UP000183413"/>
    </source>
</evidence>
<sequence length="240" mass="27468">MILPMRNPFSRENRDARRLVAQIENVLDREQFPKSETVKEMLSRYGRETPDSRGRGGPALRSAIKHARDENRWTDAVPVFLDEAARQPDHETPYVWLVSFLDREERARSAIEIARSAAKHCKTKHSLLMRAAEVALFSGNTREAIHLFSQSIATAGRPPRYDEPGLQRPFLFMAVFFDLFGDATGAGWVDEIDLETEFEADYVDRIRRAAQDITDEERALIRAELPEISKALKERLLSAE</sequence>
<evidence type="ECO:0000313" key="1">
    <source>
        <dbReference type="EMBL" id="SFQ47383.1"/>
    </source>
</evidence>